<evidence type="ECO:0000313" key="2">
    <source>
        <dbReference type="EMBL" id="SDS65387.1"/>
    </source>
</evidence>
<proteinExistence type="predicted"/>
<reference evidence="2 3" key="1">
    <citation type="submission" date="2016-10" db="EMBL/GenBank/DDBJ databases">
        <authorList>
            <person name="de Groot N.N."/>
        </authorList>
    </citation>
    <scope>NUCLEOTIDE SEQUENCE [LARGE SCALE GENOMIC DNA]</scope>
    <source>
        <strain evidence="2 3">DSM 22126</strain>
    </source>
</reference>
<keyword evidence="3" id="KW-1185">Reference proteome</keyword>
<dbReference type="InterPro" id="IPR029447">
    <property type="entry name" value="DUF4439"/>
</dbReference>
<dbReference type="STRING" id="545619.SAMN04489860_2041"/>
<dbReference type="Proteomes" id="UP000185663">
    <property type="component" value="Chromosome I"/>
</dbReference>
<dbReference type="SUPFAM" id="SSF47240">
    <property type="entry name" value="Ferritin-like"/>
    <property type="match status" value="1"/>
</dbReference>
<evidence type="ECO:0000313" key="3">
    <source>
        <dbReference type="Proteomes" id="UP000185663"/>
    </source>
</evidence>
<dbReference type="Gene3D" id="1.20.1260.10">
    <property type="match status" value="1"/>
</dbReference>
<organism evidence="2 3">
    <name type="scientific">Paraoerskovia marina</name>
    <dbReference type="NCBI Taxonomy" id="545619"/>
    <lineage>
        <taxon>Bacteria</taxon>
        <taxon>Bacillati</taxon>
        <taxon>Actinomycetota</taxon>
        <taxon>Actinomycetes</taxon>
        <taxon>Micrococcales</taxon>
        <taxon>Cellulomonadaceae</taxon>
        <taxon>Paraoerskovia</taxon>
    </lineage>
</organism>
<gene>
    <name evidence="2" type="ORF">SAMN04489860_2041</name>
</gene>
<dbReference type="EMBL" id="LT629776">
    <property type="protein sequence ID" value="SDS65387.1"/>
    <property type="molecule type" value="Genomic_DNA"/>
</dbReference>
<accession>A0A1H1TYR7</accession>
<name>A0A1H1TYR7_9CELL</name>
<dbReference type="AlphaFoldDB" id="A0A1H1TYR7"/>
<dbReference type="Pfam" id="PF14530">
    <property type="entry name" value="DUF4439"/>
    <property type="match status" value="1"/>
</dbReference>
<sequence length="329" mass="33753">MDAEPLSPTVPTRRRRLVRAVLGAAAVVALAACGVRIDTPPPSEPSPDTHEILRSTVVADALDVERLATSAAEGTDDADVSAALLQAAAFAQAHAQQLGGTYESGLADAAVTPEATTSPDDEAARVTDVVEALAGASVRARGAADTTNDGPLARLLASISTSDILAAEQLGDLTGAELPETVVPTTAVVPETLPSGVSAADLTTLVEAEDAAGYVYEVQAARTADAGRERSADRAPIHRDRADDWARLLEIDSTAQDPRSTAYVMPEAESVAARGQLLENNLAASYASLVGTSGPSGRTELVDLLADSSRSAVSWGAPLTAFPGLPEQE</sequence>
<dbReference type="RefSeq" id="WP_043109274.1">
    <property type="nucleotide sequence ID" value="NZ_LT629776.1"/>
</dbReference>
<dbReference type="OrthoDB" id="5147836at2"/>
<feature type="domain" description="DUF4439" evidence="1">
    <location>
        <begin position="204"/>
        <end position="327"/>
    </location>
</feature>
<dbReference type="InterPro" id="IPR009078">
    <property type="entry name" value="Ferritin-like_SF"/>
</dbReference>
<evidence type="ECO:0000259" key="1">
    <source>
        <dbReference type="Pfam" id="PF14530"/>
    </source>
</evidence>
<dbReference type="InterPro" id="IPR012347">
    <property type="entry name" value="Ferritin-like"/>
</dbReference>
<protein>
    <recommendedName>
        <fullName evidence="1">DUF4439 domain-containing protein</fullName>
    </recommendedName>
</protein>
<dbReference type="eggNOG" id="ENOG5033HJF">
    <property type="taxonomic scope" value="Bacteria"/>
</dbReference>